<gene>
    <name evidence="2" type="ORF">A1332_00965</name>
</gene>
<dbReference type="Proteomes" id="UP000078090">
    <property type="component" value="Unassembled WGS sequence"/>
</dbReference>
<evidence type="ECO:0000256" key="1">
    <source>
        <dbReference type="SAM" id="Phobius"/>
    </source>
</evidence>
<protein>
    <submittedName>
        <fullName evidence="2">Uncharacterized protein</fullName>
    </submittedName>
</protein>
<sequence length="189" mass="21251">MSPNFASVISSGSKLKKDLICSVLTICTHYLFNKILFDVNIFELLGGKAVVIFNVSDFLDISLGKYIERLGVMVFFSSLYVLFQGLYALFFSSELFFGKELGFSKAAAGVKSRGVVVVFTLFLFKMLQVFVWALIILSIDGNRSVLDNFALFSVFIVGSFVLGEMILSSIFSFRFMLSFICNKGRFMWL</sequence>
<comment type="caution">
    <text evidence="2">The sequence shown here is derived from an EMBL/GenBank/DDBJ whole genome shotgun (WGS) entry which is preliminary data.</text>
</comment>
<dbReference type="AlphaFoldDB" id="A0A177MQB5"/>
<evidence type="ECO:0000313" key="2">
    <source>
        <dbReference type="EMBL" id="OAI07997.1"/>
    </source>
</evidence>
<feature type="transmembrane region" description="Helical" evidence="1">
    <location>
        <begin position="70"/>
        <end position="93"/>
    </location>
</feature>
<reference evidence="2 3" key="1">
    <citation type="submission" date="2016-03" db="EMBL/GenBank/DDBJ databases">
        <authorList>
            <person name="Ploux O."/>
        </authorList>
    </citation>
    <scope>NUCLEOTIDE SEQUENCE [LARGE SCALE GENOMIC DNA]</scope>
    <source>
        <strain evidence="2 3">R-45363</strain>
    </source>
</reference>
<dbReference type="EMBL" id="LUUG01000049">
    <property type="protein sequence ID" value="OAI07997.1"/>
    <property type="molecule type" value="Genomic_DNA"/>
</dbReference>
<evidence type="ECO:0000313" key="3">
    <source>
        <dbReference type="Proteomes" id="UP000078090"/>
    </source>
</evidence>
<keyword evidence="1" id="KW-0472">Membrane</keyword>
<accession>A0A177MQB5</accession>
<feature type="transmembrane region" description="Helical" evidence="1">
    <location>
        <begin position="114"/>
        <end position="137"/>
    </location>
</feature>
<name>A0A177MQB5_METMH</name>
<keyword evidence="1" id="KW-0812">Transmembrane</keyword>
<proteinExistence type="predicted"/>
<keyword evidence="1" id="KW-1133">Transmembrane helix</keyword>
<feature type="transmembrane region" description="Helical" evidence="1">
    <location>
        <begin position="149"/>
        <end position="177"/>
    </location>
</feature>
<organism evidence="2 3">
    <name type="scientific">Methylomonas methanica</name>
    <dbReference type="NCBI Taxonomy" id="421"/>
    <lineage>
        <taxon>Bacteria</taxon>
        <taxon>Pseudomonadati</taxon>
        <taxon>Pseudomonadota</taxon>
        <taxon>Gammaproteobacteria</taxon>
        <taxon>Methylococcales</taxon>
        <taxon>Methylococcaceae</taxon>
        <taxon>Methylomonas</taxon>
    </lineage>
</organism>
<dbReference type="RefSeq" id="WP_064007454.1">
    <property type="nucleotide sequence ID" value="NZ_LUUG01000049.1"/>
</dbReference>